<evidence type="ECO:0000256" key="2">
    <source>
        <dbReference type="SAM" id="SignalP"/>
    </source>
</evidence>
<reference evidence="4 5" key="1">
    <citation type="submission" date="2023-07" db="EMBL/GenBank/DDBJ databases">
        <title>Sorghum-associated microbial communities from plants grown in Nebraska, USA.</title>
        <authorList>
            <person name="Schachtman D."/>
        </authorList>
    </citation>
    <scope>NUCLEOTIDE SEQUENCE [LARGE SCALE GENOMIC DNA]</scope>
    <source>
        <strain evidence="4 5">3773</strain>
    </source>
</reference>
<proteinExistence type="predicted"/>
<feature type="chain" id="PRO_5046157265" evidence="2">
    <location>
        <begin position="21"/>
        <end position="650"/>
    </location>
</feature>
<protein>
    <submittedName>
        <fullName evidence="4">LysM repeat protein</fullName>
    </submittedName>
</protein>
<evidence type="ECO:0000256" key="1">
    <source>
        <dbReference type="SAM" id="MobiDB-lite"/>
    </source>
</evidence>
<feature type="signal peptide" evidence="2">
    <location>
        <begin position="1"/>
        <end position="20"/>
    </location>
</feature>
<dbReference type="Gene3D" id="3.10.350.10">
    <property type="entry name" value="LysM domain"/>
    <property type="match status" value="4"/>
</dbReference>
<dbReference type="InterPro" id="IPR036779">
    <property type="entry name" value="LysM_dom_sf"/>
</dbReference>
<dbReference type="RefSeq" id="WP_310027016.1">
    <property type="nucleotide sequence ID" value="NZ_JAVDVI010000010.1"/>
</dbReference>
<evidence type="ECO:0000313" key="4">
    <source>
        <dbReference type="EMBL" id="MDR6968442.1"/>
    </source>
</evidence>
<dbReference type="PANTHER" id="PTHR33734:SF22">
    <property type="entry name" value="MEMBRANE-BOUND LYTIC MUREIN TRANSGLYCOSYLASE D"/>
    <property type="match status" value="1"/>
</dbReference>
<feature type="region of interest" description="Disordered" evidence="1">
    <location>
        <begin position="139"/>
        <end position="162"/>
    </location>
</feature>
<dbReference type="PANTHER" id="PTHR33734">
    <property type="entry name" value="LYSM DOMAIN-CONTAINING GPI-ANCHORED PROTEIN 2"/>
    <property type="match status" value="1"/>
</dbReference>
<keyword evidence="2" id="KW-0732">Signal</keyword>
<feature type="domain" description="LysM" evidence="3">
    <location>
        <begin position="231"/>
        <end position="274"/>
    </location>
</feature>
<dbReference type="Gene3D" id="3.40.50.2300">
    <property type="match status" value="2"/>
</dbReference>
<comment type="caution">
    <text evidence="4">The sequence shown here is derived from an EMBL/GenBank/DDBJ whole genome shotgun (WGS) entry which is preliminary data.</text>
</comment>
<feature type="domain" description="LysM" evidence="3">
    <location>
        <begin position="25"/>
        <end position="68"/>
    </location>
</feature>
<dbReference type="EMBL" id="JAVDVI010000010">
    <property type="protein sequence ID" value="MDR6968442.1"/>
    <property type="molecule type" value="Genomic_DNA"/>
</dbReference>
<dbReference type="SMART" id="SM00257">
    <property type="entry name" value="LysM"/>
    <property type="match status" value="4"/>
</dbReference>
<evidence type="ECO:0000259" key="3">
    <source>
        <dbReference type="PROSITE" id="PS51782"/>
    </source>
</evidence>
<feature type="compositionally biased region" description="Basic and acidic residues" evidence="1">
    <location>
        <begin position="139"/>
        <end position="154"/>
    </location>
</feature>
<dbReference type="SUPFAM" id="SSF53822">
    <property type="entry name" value="Periplasmic binding protein-like I"/>
    <property type="match status" value="1"/>
</dbReference>
<dbReference type="CDD" id="cd00118">
    <property type="entry name" value="LysM"/>
    <property type="match status" value="4"/>
</dbReference>
<dbReference type="SUPFAM" id="SSF54106">
    <property type="entry name" value="LysM domain"/>
    <property type="match status" value="4"/>
</dbReference>
<dbReference type="InterPro" id="IPR018392">
    <property type="entry name" value="LysM"/>
</dbReference>
<feature type="domain" description="LysM" evidence="3">
    <location>
        <begin position="157"/>
        <end position="200"/>
    </location>
</feature>
<dbReference type="InterPro" id="IPR028082">
    <property type="entry name" value="Peripla_BP_I"/>
</dbReference>
<keyword evidence="5" id="KW-1185">Reference proteome</keyword>
<name>A0ABU1TRG0_9FLAO</name>
<organism evidence="4 5">
    <name type="scientific">Flavobacterium arsenatis</name>
    <dbReference type="NCBI Taxonomy" id="1484332"/>
    <lineage>
        <taxon>Bacteria</taxon>
        <taxon>Pseudomonadati</taxon>
        <taxon>Bacteroidota</taxon>
        <taxon>Flavobacteriia</taxon>
        <taxon>Flavobacteriales</taxon>
        <taxon>Flavobacteriaceae</taxon>
        <taxon>Flavobacterium</taxon>
    </lineage>
</organism>
<accession>A0ABU1TRG0</accession>
<dbReference type="Proteomes" id="UP001255185">
    <property type="component" value="Unassembled WGS sequence"/>
</dbReference>
<sequence length="650" mass="72798">MKKHLLVFASFLLLSATAFAQDNFIKHTVEKGETVTKIAQKYKVTPANIYNLNPDSQNGLKPDMVLLIPKGNGAIIIEKPDATTKTHTVAAKETLYGLSKLYNVSVEEIEKANQSLKTEGLKVGSTIAIPVKKELATVPQLDKKQDKKQDKDSKNPSIHQVEAKETKYSIAKQYGISVEELENSNPEIKDGLQIGFRLKIPAGSKTIAKQEEKKVEIETKPQTKTVDVEKIGYVVQSKETLFGISKKLGISKENLIKLNPELENGLKEGMVLNLPDNERIANSDRAFADLTKTVNTANRKKLTLLLPFNISKIQSDTVNSTSSRLKKDKFLNMTLDFYSGALMAIDSAKILNLNVDVKIFDSQETKNSSSIATIIQQNNLQETDLVIGPFYQSNVEKTAGILSKNKVPVMSPLSKETGILYENLIQTMPSAEYMRDAMFDYMNSKAANIVGVIDPKKVSTKKYITENHKNVKFVSFDEKGNISLESLKSLLLKNQKNFVVLETANTYMIKIIMNTLVASMADYQIQLVILEPNEKLDSDEIVTANLAKLNLLYPSLARENDSPEAQIFEKKYKEVNKVFPNQYATRGFDITFDALLRLSQEQPFVETLETATTEQVENKFEYGKKDGKAYINDGFYILYFDTDLSVKVAN</sequence>
<dbReference type="Pfam" id="PF01476">
    <property type="entry name" value="LysM"/>
    <property type="match status" value="4"/>
</dbReference>
<gene>
    <name evidence="4" type="ORF">J2X31_002465</name>
</gene>
<evidence type="ECO:0000313" key="5">
    <source>
        <dbReference type="Proteomes" id="UP001255185"/>
    </source>
</evidence>
<feature type="domain" description="LysM" evidence="3">
    <location>
        <begin position="85"/>
        <end position="129"/>
    </location>
</feature>
<dbReference type="PROSITE" id="PS51782">
    <property type="entry name" value="LYSM"/>
    <property type="match status" value="4"/>
</dbReference>